<dbReference type="InterPro" id="IPR017900">
    <property type="entry name" value="4Fe4S_Fe_S_CS"/>
</dbReference>
<evidence type="ECO:0000313" key="8">
    <source>
        <dbReference type="Proteomes" id="UP000287853"/>
    </source>
</evidence>
<dbReference type="InterPro" id="IPR004017">
    <property type="entry name" value="Cys_rich_dom"/>
</dbReference>
<dbReference type="GO" id="GO:0005886">
    <property type="term" value="C:plasma membrane"/>
    <property type="evidence" value="ECO:0007669"/>
    <property type="project" value="TreeGrafter"/>
</dbReference>
<dbReference type="PANTHER" id="PTHR43255">
    <property type="entry name" value="IRON-SULFUR-BINDING OXIDOREDUCTASE FADF-RELATED-RELATED"/>
    <property type="match status" value="1"/>
</dbReference>
<reference evidence="7 8" key="1">
    <citation type="submission" date="2017-01" db="EMBL/GenBank/DDBJ databases">
        <title>The cable genome- insights into the physiology and evolution of filamentous bacteria capable of sulfide oxidation via long distance electron transfer.</title>
        <authorList>
            <person name="Schreiber L."/>
            <person name="Bjerg J.T."/>
            <person name="Boggild A."/>
            <person name="Van De Vossenberg J."/>
            <person name="Meysman F."/>
            <person name="Nielsen L.P."/>
            <person name="Schramm A."/>
            <person name="Kjeldsen K.U."/>
        </authorList>
    </citation>
    <scope>NUCLEOTIDE SEQUENCE [LARGE SCALE GENOMIC DNA]</scope>
    <source>
        <strain evidence="7">MCF</strain>
    </source>
</reference>
<evidence type="ECO:0000256" key="2">
    <source>
        <dbReference type="ARBA" id="ARBA00022723"/>
    </source>
</evidence>
<dbReference type="GO" id="GO:0046872">
    <property type="term" value="F:metal ion binding"/>
    <property type="evidence" value="ECO:0007669"/>
    <property type="project" value="UniProtKB-KW"/>
</dbReference>
<keyword evidence="1" id="KW-0004">4Fe-4S</keyword>
<dbReference type="Proteomes" id="UP000287853">
    <property type="component" value="Unassembled WGS sequence"/>
</dbReference>
<dbReference type="GO" id="GO:0051539">
    <property type="term" value="F:4 iron, 4 sulfur cluster binding"/>
    <property type="evidence" value="ECO:0007669"/>
    <property type="project" value="UniProtKB-KW"/>
</dbReference>
<dbReference type="AlphaFoldDB" id="A0A444J2U8"/>
<organism evidence="7 8">
    <name type="scientific">Candidatus Electrothrix aarhusensis</name>
    <dbReference type="NCBI Taxonomy" id="1859131"/>
    <lineage>
        <taxon>Bacteria</taxon>
        <taxon>Pseudomonadati</taxon>
        <taxon>Thermodesulfobacteriota</taxon>
        <taxon>Desulfobulbia</taxon>
        <taxon>Desulfobulbales</taxon>
        <taxon>Desulfobulbaceae</taxon>
        <taxon>Candidatus Electrothrix</taxon>
    </lineage>
</organism>
<evidence type="ECO:0000259" key="6">
    <source>
        <dbReference type="Pfam" id="PF02754"/>
    </source>
</evidence>
<evidence type="ECO:0000256" key="4">
    <source>
        <dbReference type="ARBA" id="ARBA00023004"/>
    </source>
</evidence>
<keyword evidence="8" id="KW-1185">Reference proteome</keyword>
<keyword evidence="4" id="KW-0408">Iron</keyword>
<dbReference type="PANTHER" id="PTHR43255:SF1">
    <property type="entry name" value="IRON-SULFUR-BINDING OXIDOREDUCTASE FADF-RELATED"/>
    <property type="match status" value="1"/>
</dbReference>
<sequence>MLQARPSLSSAGFIWQTGTPCRSIRVATNPEAYTVCSPLAVPCGPTPLSFPSSKFWLWTAAELRFPAWIFSTARPSLTSRMSLPEKDLPECELLLFSPNKPNSPPCRELHRMRSLCSRMQFFAAIRLSQDHCRLLAARQSIQSIRQQLPFFCNLCGLCTAVCPPKVGLDPAAMFLEMRQQIVASRAAPFPEHRRLLAYEERGVSDRYSWFALPENCDTVLFPGCAFVGTRPTRLLELFEHLRQGIPSLGMVLGCCTKPSHDLGRTDFFQSKFEELRQALVQQGVRRVLVLCPSCHAIFKQYGSPLATEYVYTLLADQSLPEKYVTDVTDGSRRRVTVHDPCAARQDIEVHASVRKILNAALLKVEEMPHHGRKTVCCGEGGAVPFLRKDLARQWGDIRQQEAEGALTVPLTVTYCAGCVDFLKPRMRIVHLLDLLFAPETTLAGRAKIARAPFTYLNRLLLKRRLKKMLSRTRR</sequence>
<evidence type="ECO:0000256" key="5">
    <source>
        <dbReference type="ARBA" id="ARBA00023014"/>
    </source>
</evidence>
<dbReference type="GO" id="GO:0016491">
    <property type="term" value="F:oxidoreductase activity"/>
    <property type="evidence" value="ECO:0007669"/>
    <property type="project" value="UniProtKB-KW"/>
</dbReference>
<accession>A0A444J2U8</accession>
<evidence type="ECO:0000256" key="3">
    <source>
        <dbReference type="ARBA" id="ARBA00023002"/>
    </source>
</evidence>
<evidence type="ECO:0000256" key="1">
    <source>
        <dbReference type="ARBA" id="ARBA00022485"/>
    </source>
</evidence>
<name>A0A444J2U8_9BACT</name>
<comment type="caution">
    <text evidence="7">The sequence shown here is derived from an EMBL/GenBank/DDBJ whole genome shotgun (WGS) entry which is preliminary data.</text>
</comment>
<keyword evidence="3" id="KW-0560">Oxidoreductase</keyword>
<keyword evidence="2" id="KW-0479">Metal-binding</keyword>
<dbReference type="Pfam" id="PF02754">
    <property type="entry name" value="CCG"/>
    <property type="match status" value="2"/>
</dbReference>
<dbReference type="PROSITE" id="PS00198">
    <property type="entry name" value="4FE4S_FER_1"/>
    <property type="match status" value="1"/>
</dbReference>
<gene>
    <name evidence="7" type="ORF">H206_06332</name>
</gene>
<protein>
    <submittedName>
        <fullName evidence="7">Fe-S oxidoreductase</fullName>
    </submittedName>
</protein>
<feature type="domain" description="Cysteine-rich" evidence="6">
    <location>
        <begin position="220"/>
        <end position="298"/>
    </location>
</feature>
<keyword evidence="5" id="KW-0411">Iron-sulfur</keyword>
<dbReference type="InterPro" id="IPR051460">
    <property type="entry name" value="HdrC_iron-sulfur_subunit"/>
</dbReference>
<feature type="domain" description="Cysteine-rich" evidence="6">
    <location>
        <begin position="335"/>
        <end position="419"/>
    </location>
</feature>
<evidence type="ECO:0000313" key="7">
    <source>
        <dbReference type="EMBL" id="RWX47518.1"/>
    </source>
</evidence>
<dbReference type="EMBL" id="MTKO01000033">
    <property type="protein sequence ID" value="RWX47518.1"/>
    <property type="molecule type" value="Genomic_DNA"/>
</dbReference>
<proteinExistence type="predicted"/>